<feature type="transmembrane region" description="Helical" evidence="1">
    <location>
        <begin position="83"/>
        <end position="106"/>
    </location>
</feature>
<dbReference type="EMBL" id="KN611248">
    <property type="protein sequence ID" value="KHJ76950.1"/>
    <property type="molecule type" value="Genomic_DNA"/>
</dbReference>
<proteinExistence type="predicted"/>
<gene>
    <name evidence="2" type="ORF">OESDEN_23430</name>
</gene>
<evidence type="ECO:0000313" key="2">
    <source>
        <dbReference type="EMBL" id="KHJ76950.1"/>
    </source>
</evidence>
<sequence>MKSFSTLAFFLVDVIFFRIPMTGLLTSTICKISLGFYITAPYVMGMYLTYASIYSSIVVSVLRMMAVVKPMDTGKLHIHLSRVLIPAIYLLPIVTVWFLVPAQAFYTPLDYSASLAVDYKKVFPNVRLFYP</sequence>
<accession>A0A0B1S137</accession>
<dbReference type="PANTHER" id="PTHR46045:SF4">
    <property type="entry name" value="SERPENTINE RECEPTOR, CLASS T"/>
    <property type="match status" value="1"/>
</dbReference>
<evidence type="ECO:0000256" key="1">
    <source>
        <dbReference type="SAM" id="Phobius"/>
    </source>
</evidence>
<keyword evidence="1" id="KW-0812">Transmembrane</keyword>
<evidence type="ECO:0000313" key="3">
    <source>
        <dbReference type="Proteomes" id="UP000053660"/>
    </source>
</evidence>
<keyword evidence="1" id="KW-0472">Membrane</keyword>
<reference evidence="2 3" key="1">
    <citation type="submission" date="2014-03" db="EMBL/GenBank/DDBJ databases">
        <title>Draft genome of the hookworm Oesophagostomum dentatum.</title>
        <authorList>
            <person name="Mitreva M."/>
        </authorList>
    </citation>
    <scope>NUCLEOTIDE SEQUENCE [LARGE SCALE GENOMIC DNA]</scope>
    <source>
        <strain evidence="2 3">OD-Hann</strain>
    </source>
</reference>
<keyword evidence="3" id="KW-1185">Reference proteome</keyword>
<keyword evidence="1" id="KW-1133">Transmembrane helix</keyword>
<dbReference type="AlphaFoldDB" id="A0A0B1S137"/>
<feature type="transmembrane region" description="Helical" evidence="1">
    <location>
        <begin position="42"/>
        <end position="62"/>
    </location>
</feature>
<name>A0A0B1S137_OESDE</name>
<dbReference type="OrthoDB" id="5852634at2759"/>
<protein>
    <submittedName>
        <fullName evidence="2">Uncharacterized protein</fullName>
    </submittedName>
</protein>
<dbReference type="PANTHER" id="PTHR46045">
    <property type="entry name" value="SERPENTINE RECEPTOR, CLASS U-RELATED"/>
    <property type="match status" value="1"/>
</dbReference>
<dbReference type="Pfam" id="PF10322">
    <property type="entry name" value="7TM_GPCR_Sru"/>
    <property type="match status" value="1"/>
</dbReference>
<dbReference type="InterPro" id="IPR003839">
    <property type="entry name" value="7TM_GPCR_serpentine_rcpt_Sru"/>
</dbReference>
<organism evidence="2 3">
    <name type="scientific">Oesophagostomum dentatum</name>
    <name type="common">Nodular worm</name>
    <dbReference type="NCBI Taxonomy" id="61180"/>
    <lineage>
        <taxon>Eukaryota</taxon>
        <taxon>Metazoa</taxon>
        <taxon>Ecdysozoa</taxon>
        <taxon>Nematoda</taxon>
        <taxon>Chromadorea</taxon>
        <taxon>Rhabditida</taxon>
        <taxon>Rhabditina</taxon>
        <taxon>Rhabditomorpha</taxon>
        <taxon>Strongyloidea</taxon>
        <taxon>Strongylidae</taxon>
        <taxon>Oesophagostomum</taxon>
    </lineage>
</organism>
<dbReference type="Proteomes" id="UP000053660">
    <property type="component" value="Unassembled WGS sequence"/>
</dbReference>